<evidence type="ECO:0000256" key="1">
    <source>
        <dbReference type="SAM" id="MobiDB-lite"/>
    </source>
</evidence>
<dbReference type="InterPro" id="IPR008906">
    <property type="entry name" value="HATC_C_dom"/>
</dbReference>
<dbReference type="InterPro" id="IPR055298">
    <property type="entry name" value="AtLOH3-like"/>
</dbReference>
<dbReference type="InterPro" id="IPR025398">
    <property type="entry name" value="DUF4371"/>
</dbReference>
<evidence type="ECO:0000313" key="4">
    <source>
        <dbReference type="Proteomes" id="UP001152523"/>
    </source>
</evidence>
<feature type="domain" description="TTF-type" evidence="2">
    <location>
        <begin position="100"/>
        <end position="193"/>
    </location>
</feature>
<proteinExistence type="predicted"/>
<gene>
    <name evidence="3" type="ORF">CEPIT_LOCUS38271</name>
</gene>
<dbReference type="InterPro" id="IPR012337">
    <property type="entry name" value="RNaseH-like_sf"/>
</dbReference>
<dbReference type="EMBL" id="CAMAPF010001023">
    <property type="protein sequence ID" value="CAH9140347.1"/>
    <property type="molecule type" value="Genomic_DNA"/>
</dbReference>
<comment type="caution">
    <text evidence="3">The sequence shown here is derived from an EMBL/GenBank/DDBJ whole genome shotgun (WGS) entry which is preliminary data.</text>
</comment>
<name>A0AAV0FXI0_9ASTE</name>
<dbReference type="Proteomes" id="UP001152523">
    <property type="component" value="Unassembled WGS sequence"/>
</dbReference>
<sequence length="806" mass="91969">MKRYYNPDEVGTNEDNSSRIVVPSPTIQESSNTNEEPNNNQSFSGEEFDSSQLPSDPGLRIPISSYNPNIRDQVRRAYLQKGPCQPFEHKFPMKVVSANKSRRFIPAWFTEHDWLEYSISKDAAYCLYCYLFKPNKGKQSGGDVFVTVGFNSWKDKSRLNVHVGKHDSEHNEARRSCDALMNQNAHIETVLDKQSMQTKNDYRIRLIASLDCVRYLLRLGLPFRGHDESEDSLNPGNFLVTMEFLRDHNLEIASVVMDNAPGNCKLLAPSIQKDLTHACAIETLNVIIQDVGDSLYSVLVDESRDVSTKEQMSVVIRYVDDTGHVKERFIGVEHVTSTTSLALKEAIDTLFSRYNLSISRLRGQGYDGASNMQGRLSGLKTLILNENSTAYYIHCFAHQLQLALVAVATKNLLIAEFFRVVAQLINVIGGSCKRSDILREKQLNFIVEALESGKISSGRGLNQESSLQRAGDTRWGSHYRSLVSLISMFSAVGDVLDVIHDDEVTTSMQKVEIEYLLKMMHCFDFVLNLHMMKFILGISNELSQALQRRDQDIINAMDLVRVCRHRLQACRDDGWDSLFEEVCIFCDQHSISIPNMNDTFIRFDSRGRPVRKGPTLTNLHHYRYDLFCAVIDLQLQELSDRFSEASTELLLCIACLSPQDSFSAFEKNKLLRLTEFYPQDFSPSDVCILKDQLESYIFDVRSNALFNDLKGLGDLAEKLVETKKHKVFPLVYKLLTLALILPVATASVERVFSAMNIVKDRLSNRMSDDWLNDRLTVYVEKDIFLKIDNDVIIERYQSMKTRREQL</sequence>
<feature type="region of interest" description="Disordered" evidence="1">
    <location>
        <begin position="1"/>
        <end position="54"/>
    </location>
</feature>
<dbReference type="SMART" id="SM00597">
    <property type="entry name" value="ZnF_TTF"/>
    <property type="match status" value="1"/>
</dbReference>
<organism evidence="3 4">
    <name type="scientific">Cuscuta epithymum</name>
    <dbReference type="NCBI Taxonomy" id="186058"/>
    <lineage>
        <taxon>Eukaryota</taxon>
        <taxon>Viridiplantae</taxon>
        <taxon>Streptophyta</taxon>
        <taxon>Embryophyta</taxon>
        <taxon>Tracheophyta</taxon>
        <taxon>Spermatophyta</taxon>
        <taxon>Magnoliopsida</taxon>
        <taxon>eudicotyledons</taxon>
        <taxon>Gunneridae</taxon>
        <taxon>Pentapetalae</taxon>
        <taxon>asterids</taxon>
        <taxon>lamiids</taxon>
        <taxon>Solanales</taxon>
        <taxon>Convolvulaceae</taxon>
        <taxon>Cuscuteae</taxon>
        <taxon>Cuscuta</taxon>
        <taxon>Cuscuta subgen. Cuscuta</taxon>
    </lineage>
</organism>
<dbReference type="InterPro" id="IPR006580">
    <property type="entry name" value="Znf_TTF"/>
</dbReference>
<dbReference type="GO" id="GO:0046983">
    <property type="term" value="F:protein dimerization activity"/>
    <property type="evidence" value="ECO:0007669"/>
    <property type="project" value="InterPro"/>
</dbReference>
<keyword evidence="4" id="KW-1185">Reference proteome</keyword>
<feature type="compositionally biased region" description="Low complexity" evidence="1">
    <location>
        <begin position="29"/>
        <end position="42"/>
    </location>
</feature>
<dbReference type="AlphaFoldDB" id="A0AAV0FXI0"/>
<dbReference type="Pfam" id="PF05699">
    <property type="entry name" value="Dimer_Tnp_hAT"/>
    <property type="match status" value="1"/>
</dbReference>
<dbReference type="Pfam" id="PF14291">
    <property type="entry name" value="DUF4371"/>
    <property type="match status" value="1"/>
</dbReference>
<evidence type="ECO:0000259" key="2">
    <source>
        <dbReference type="SMART" id="SM00597"/>
    </source>
</evidence>
<reference evidence="3" key="1">
    <citation type="submission" date="2022-07" db="EMBL/GenBank/DDBJ databases">
        <authorList>
            <person name="Macas J."/>
            <person name="Novak P."/>
            <person name="Neumann P."/>
        </authorList>
    </citation>
    <scope>NUCLEOTIDE SEQUENCE</scope>
</reference>
<protein>
    <recommendedName>
        <fullName evidence="2">TTF-type domain-containing protein</fullName>
    </recommendedName>
</protein>
<accession>A0AAV0FXI0</accession>
<dbReference type="SUPFAM" id="SSF53098">
    <property type="entry name" value="Ribonuclease H-like"/>
    <property type="match status" value="1"/>
</dbReference>
<evidence type="ECO:0000313" key="3">
    <source>
        <dbReference type="EMBL" id="CAH9140347.1"/>
    </source>
</evidence>
<dbReference type="PANTHER" id="PTHR11697:SF230">
    <property type="entry name" value="ZINC FINGER, MYM DOMAIN CONTAINING 1"/>
    <property type="match status" value="1"/>
</dbReference>
<dbReference type="PANTHER" id="PTHR11697">
    <property type="entry name" value="GENERAL TRANSCRIPTION FACTOR 2-RELATED ZINC FINGER PROTEIN"/>
    <property type="match status" value="1"/>
</dbReference>